<gene>
    <name evidence="3" type="ORF">SKP52_11570</name>
</gene>
<feature type="region of interest" description="Disordered" evidence="1">
    <location>
        <begin position="441"/>
        <end position="461"/>
    </location>
</feature>
<feature type="transmembrane region" description="Helical" evidence="2">
    <location>
        <begin position="237"/>
        <end position="267"/>
    </location>
</feature>
<proteinExistence type="predicted"/>
<feature type="transmembrane region" description="Helical" evidence="2">
    <location>
        <begin position="207"/>
        <end position="225"/>
    </location>
</feature>
<name>A0A0A7PGL0_9SPHN</name>
<keyword evidence="2" id="KW-1133">Transmembrane helix</keyword>
<dbReference type="HOGENOM" id="CLU_593003_0_0_5"/>
<evidence type="ECO:0000256" key="1">
    <source>
        <dbReference type="SAM" id="MobiDB-lite"/>
    </source>
</evidence>
<dbReference type="EMBL" id="CP009122">
    <property type="protein sequence ID" value="AJA09211.1"/>
    <property type="molecule type" value="Genomic_DNA"/>
</dbReference>
<feature type="transmembrane region" description="Helical" evidence="2">
    <location>
        <begin position="405"/>
        <end position="435"/>
    </location>
</feature>
<protein>
    <submittedName>
        <fullName evidence="3">Putative membrane protein</fullName>
    </submittedName>
</protein>
<organism evidence="3 4">
    <name type="scientific">Sphingopyxis fribergensis</name>
    <dbReference type="NCBI Taxonomy" id="1515612"/>
    <lineage>
        <taxon>Bacteria</taxon>
        <taxon>Pseudomonadati</taxon>
        <taxon>Pseudomonadota</taxon>
        <taxon>Alphaproteobacteria</taxon>
        <taxon>Sphingomonadales</taxon>
        <taxon>Sphingomonadaceae</taxon>
        <taxon>Sphingopyxis</taxon>
    </lineage>
</organism>
<reference evidence="3 4" key="1">
    <citation type="journal article" date="2015" name="Int. J. Syst. Evol. Microbiol.">
        <title>Description of Sphingopyxis fribergensis sp. nov. - a soil bacterium with the ability to degrade styrene and phenylacetic acid.</title>
        <authorList>
            <person name="Oelschlagel M."/>
            <person name="Ruckert C."/>
            <person name="Kalinowski J."/>
            <person name="Schmidt G."/>
            <person name="Schlomann M."/>
            <person name="Tischler D."/>
        </authorList>
    </citation>
    <scope>NUCLEOTIDE SEQUENCE [LARGE SCALE GENOMIC DNA]</scope>
    <source>
        <strain evidence="3 4">Kp5.2</strain>
    </source>
</reference>
<evidence type="ECO:0000313" key="4">
    <source>
        <dbReference type="Proteomes" id="UP000030907"/>
    </source>
</evidence>
<evidence type="ECO:0000256" key="2">
    <source>
        <dbReference type="SAM" id="Phobius"/>
    </source>
</evidence>
<dbReference type="OrthoDB" id="9766798at2"/>
<accession>A0A0A7PGL0</accession>
<feature type="transmembrane region" description="Helical" evidence="2">
    <location>
        <begin position="152"/>
        <end position="169"/>
    </location>
</feature>
<evidence type="ECO:0000313" key="3">
    <source>
        <dbReference type="EMBL" id="AJA09211.1"/>
    </source>
</evidence>
<keyword evidence="2" id="KW-0812">Transmembrane</keyword>
<dbReference type="KEGG" id="sphk:SKP52_11570"/>
<feature type="transmembrane region" description="Helical" evidence="2">
    <location>
        <begin position="367"/>
        <end position="393"/>
    </location>
</feature>
<keyword evidence="4" id="KW-1185">Reference proteome</keyword>
<dbReference type="STRING" id="1515612.SKP52_11570"/>
<feature type="transmembrane region" description="Helical" evidence="2">
    <location>
        <begin position="279"/>
        <end position="300"/>
    </location>
</feature>
<keyword evidence="2" id="KW-0472">Membrane</keyword>
<sequence>MFLVIYIAWAAIALGLFRTVRSDVAIWLVLIGGWLFLPPGNYAAVGDPTILPYWIIGGGLPSDVWLAKAWTAPSMAAICSIIFDRGRWAKLRFDPIDIPILLFCLWPVPQSLLVGTSDPSGLASAAYLAGVWGLPWLIAKLYLRDTDDAQRFAAVFALLSLALVPLAIAEGMTGWRLHAEIFGAHPFAHDGIERYAGFRPQALFEHGNQYGVWCAGATLAALWRLSEGRDRIGHRTLWLAVTALLLGMTLASQSVGAILILLVAAAMLTVPGGFAFARILFPALAAAMLLIGALHISGIVPLRTIAEKTAAGDAARDMFRALGRQSLPWRVGQDLKALPLIQQTLTTGSARWDWFSPARSRPWGFPLLLLGQFGLAGLAFLTAALAASFFRYLTRAAQGSSPERLYAVLLFLFAGDALLNSFLLYPAILTAGAAAGRRRARLSRNGAEEPPKRAPGKAPAP</sequence>
<dbReference type="RefSeq" id="WP_039574845.1">
    <property type="nucleotide sequence ID" value="NZ_CP009122.1"/>
</dbReference>
<dbReference type="Proteomes" id="UP000030907">
    <property type="component" value="Chromosome"/>
</dbReference>
<dbReference type="AlphaFoldDB" id="A0A0A7PGL0"/>